<dbReference type="Proteomes" id="UP001139516">
    <property type="component" value="Unassembled WGS sequence"/>
</dbReference>
<keyword evidence="2" id="KW-1185">Reference proteome</keyword>
<evidence type="ECO:0000313" key="2">
    <source>
        <dbReference type="Proteomes" id="UP001139516"/>
    </source>
</evidence>
<comment type="caution">
    <text evidence="1">The sequence shown here is derived from an EMBL/GenBank/DDBJ whole genome shotgun (WGS) entry which is preliminary data.</text>
</comment>
<organism evidence="1 2">
    <name type="scientific">Roseomonas acroporae</name>
    <dbReference type="NCBI Taxonomy" id="2937791"/>
    <lineage>
        <taxon>Bacteria</taxon>
        <taxon>Pseudomonadati</taxon>
        <taxon>Pseudomonadota</taxon>
        <taxon>Alphaproteobacteria</taxon>
        <taxon>Acetobacterales</taxon>
        <taxon>Roseomonadaceae</taxon>
        <taxon>Roseomonas</taxon>
    </lineage>
</organism>
<gene>
    <name evidence="1" type="ORF">M0638_07870</name>
</gene>
<dbReference type="EMBL" id="JALPRX010000029">
    <property type="protein sequence ID" value="MCK8784293.1"/>
    <property type="molecule type" value="Genomic_DNA"/>
</dbReference>
<evidence type="ECO:0000313" key="1">
    <source>
        <dbReference type="EMBL" id="MCK8784293.1"/>
    </source>
</evidence>
<protein>
    <submittedName>
        <fullName evidence="1">Uncharacterized protein</fullName>
    </submittedName>
</protein>
<reference evidence="1" key="1">
    <citation type="submission" date="2022-04" db="EMBL/GenBank/DDBJ databases">
        <title>Roseomonas acroporae sp. nov., isolated from coral Acropora digitifera.</title>
        <authorList>
            <person name="Sun H."/>
        </authorList>
    </citation>
    <scope>NUCLEOTIDE SEQUENCE</scope>
    <source>
        <strain evidence="1">NAR14</strain>
    </source>
</reference>
<accession>A0A9X1Y6B2</accession>
<dbReference type="AlphaFoldDB" id="A0A9X1Y6B2"/>
<sequence length="154" mass="16558">MKGPFRAVMPALLAGMLVAVLALGVAAQEGRPARTPDATLEIEQLRVGLLAAGASLGGGRLHFQDREYPFTVQGIEFTGAGIATLSVRGDVFGLARIEDFPGRYRPEPAEAGESPTRSSQWLFRNDHGVEVRLRSERSSGSLRISDTGLLVELR</sequence>
<name>A0A9X1Y6B2_9PROT</name>
<proteinExistence type="predicted"/>
<dbReference type="RefSeq" id="WP_248666419.1">
    <property type="nucleotide sequence ID" value="NZ_JALPRX010000029.1"/>
</dbReference>